<evidence type="ECO:0000313" key="4">
    <source>
        <dbReference type="Proteomes" id="UP000233597"/>
    </source>
</evidence>
<reference evidence="1 3" key="2">
    <citation type="submission" date="2017-10" db="EMBL/GenBank/DDBJ databases">
        <title>Biodiversity and function of Thalassospira species in the particle-attached aromatic-hydrocarbon-degrading consortia from the surface seawater of the China South Sea.</title>
        <authorList>
            <person name="Dong C."/>
            <person name="Liu R."/>
            <person name="Shao Z."/>
        </authorList>
    </citation>
    <scope>NUCLEOTIDE SEQUENCE [LARGE SCALE GENOMIC DNA]</scope>
    <source>
        <strain evidence="1 3">CSC3H3</strain>
    </source>
</reference>
<evidence type="ECO:0000313" key="3">
    <source>
        <dbReference type="Proteomes" id="UP000233458"/>
    </source>
</evidence>
<sequence length="69" mass="7779">MWEFFAKYHEKTLKIFASWFRLCRLLIVWGGVDPALILGARETGTKACCVPRWAMLDAGFGGIYVPKAA</sequence>
<name>A0A2N3KSJ9_9PROT</name>
<gene>
    <name evidence="2" type="ORF">COO20_15330</name>
    <name evidence="1" type="ORF">CSC3H3_06650</name>
</gene>
<proteinExistence type="predicted"/>
<organism evidence="2 4">
    <name type="scientific">Thalassospira marina</name>
    <dbReference type="NCBI Taxonomy" id="2048283"/>
    <lineage>
        <taxon>Bacteria</taxon>
        <taxon>Pseudomonadati</taxon>
        <taxon>Pseudomonadota</taxon>
        <taxon>Alphaproteobacteria</taxon>
        <taxon>Rhodospirillales</taxon>
        <taxon>Thalassospiraceae</taxon>
        <taxon>Thalassospira</taxon>
    </lineage>
</organism>
<dbReference type="Proteomes" id="UP000233597">
    <property type="component" value="Unassembled WGS sequence"/>
</dbReference>
<reference evidence="2 4" key="1">
    <citation type="submission" date="2017-09" db="EMBL/GenBank/DDBJ databases">
        <title>Biodiversity and function of Thalassospira species in the particle-attached aromatic-hydrocarbon-degrading consortia from the surface seawater of the South China Sea.</title>
        <authorList>
            <person name="Dong C."/>
            <person name="Liu R."/>
            <person name="Shao Z."/>
        </authorList>
    </citation>
    <scope>NUCLEOTIDE SEQUENCE [LARGE SCALE GENOMIC DNA]</scope>
    <source>
        <strain evidence="2 4">CSC1P2</strain>
    </source>
</reference>
<evidence type="ECO:0000313" key="2">
    <source>
        <dbReference type="EMBL" id="PKR53453.1"/>
    </source>
</evidence>
<evidence type="ECO:0000313" key="1">
    <source>
        <dbReference type="EMBL" id="AUG52428.1"/>
    </source>
</evidence>
<dbReference type="Proteomes" id="UP000233458">
    <property type="component" value="Chromosome"/>
</dbReference>
<keyword evidence="3" id="KW-1185">Reference proteome</keyword>
<dbReference type="KEGG" id="thac:CSC3H3_06650"/>
<protein>
    <submittedName>
        <fullName evidence="2">Uncharacterized protein</fullName>
    </submittedName>
</protein>
<dbReference type="EMBL" id="CP024199">
    <property type="protein sequence ID" value="AUG52428.1"/>
    <property type="molecule type" value="Genomic_DNA"/>
</dbReference>
<dbReference type="AlphaFoldDB" id="A0A2N3KSJ9"/>
<dbReference type="EMBL" id="NWTK01000009">
    <property type="protein sequence ID" value="PKR53453.1"/>
    <property type="molecule type" value="Genomic_DNA"/>
</dbReference>
<accession>A0A2N3KSJ9</accession>